<feature type="region of interest" description="Disordered" evidence="1">
    <location>
        <begin position="54"/>
        <end position="73"/>
    </location>
</feature>
<gene>
    <name evidence="2" type="ORF">Glove_87g270</name>
</gene>
<feature type="compositionally biased region" description="Basic and acidic residues" evidence="1">
    <location>
        <begin position="56"/>
        <end position="65"/>
    </location>
</feature>
<proteinExistence type="predicted"/>
<protein>
    <submittedName>
        <fullName evidence="2">Uncharacterized protein</fullName>
    </submittedName>
</protein>
<name>A0A397J8Q7_9GLOM</name>
<reference evidence="2 3" key="1">
    <citation type="submission" date="2018-08" db="EMBL/GenBank/DDBJ databases">
        <title>Genome and evolution of the arbuscular mycorrhizal fungus Diversispora epigaea (formerly Glomus versiforme) and its bacterial endosymbionts.</title>
        <authorList>
            <person name="Sun X."/>
            <person name="Fei Z."/>
            <person name="Harrison M."/>
        </authorList>
    </citation>
    <scope>NUCLEOTIDE SEQUENCE [LARGE SCALE GENOMIC DNA]</scope>
    <source>
        <strain evidence="2 3">IT104</strain>
    </source>
</reference>
<evidence type="ECO:0000313" key="2">
    <source>
        <dbReference type="EMBL" id="RHZ83887.1"/>
    </source>
</evidence>
<accession>A0A397J8Q7</accession>
<sequence>MLFSILTPLAGVSASAILSAFEKYIQGTKKLTKNENAIQTFEIPPLAVYSESLCENETKNESKSEDDNETDNIKLFQEEPSIEKVSIDVTSKTEMLPILKLTNCNYDEDERLNNLDDKLDELLKR</sequence>
<dbReference type="AlphaFoldDB" id="A0A397J8Q7"/>
<dbReference type="EMBL" id="PQFF01000083">
    <property type="protein sequence ID" value="RHZ83887.1"/>
    <property type="molecule type" value="Genomic_DNA"/>
</dbReference>
<evidence type="ECO:0000256" key="1">
    <source>
        <dbReference type="SAM" id="MobiDB-lite"/>
    </source>
</evidence>
<dbReference type="Proteomes" id="UP000266861">
    <property type="component" value="Unassembled WGS sequence"/>
</dbReference>
<organism evidence="2 3">
    <name type="scientific">Diversispora epigaea</name>
    <dbReference type="NCBI Taxonomy" id="1348612"/>
    <lineage>
        <taxon>Eukaryota</taxon>
        <taxon>Fungi</taxon>
        <taxon>Fungi incertae sedis</taxon>
        <taxon>Mucoromycota</taxon>
        <taxon>Glomeromycotina</taxon>
        <taxon>Glomeromycetes</taxon>
        <taxon>Diversisporales</taxon>
        <taxon>Diversisporaceae</taxon>
        <taxon>Diversispora</taxon>
    </lineage>
</organism>
<comment type="caution">
    <text evidence="2">The sequence shown here is derived from an EMBL/GenBank/DDBJ whole genome shotgun (WGS) entry which is preliminary data.</text>
</comment>
<evidence type="ECO:0000313" key="3">
    <source>
        <dbReference type="Proteomes" id="UP000266861"/>
    </source>
</evidence>
<keyword evidence="3" id="KW-1185">Reference proteome</keyword>